<evidence type="ECO:0000313" key="6">
    <source>
        <dbReference type="Proteomes" id="UP000189177"/>
    </source>
</evidence>
<dbReference type="AlphaFoldDB" id="A0A1V2ZZJ5"/>
<evidence type="ECO:0000256" key="2">
    <source>
        <dbReference type="SAM" id="Coils"/>
    </source>
</evidence>
<gene>
    <name evidence="5" type="ORF">B1A74_05355</name>
</gene>
<protein>
    <submittedName>
        <fullName evidence="5">Efflux transporter periplasmic adaptor subunit</fullName>
    </submittedName>
</protein>
<dbReference type="OrthoDB" id="1185083at2"/>
<dbReference type="Gene3D" id="2.40.30.170">
    <property type="match status" value="1"/>
</dbReference>
<keyword evidence="6" id="KW-1185">Reference proteome</keyword>
<dbReference type="EMBL" id="MUZR01000014">
    <property type="protein sequence ID" value="OOC10528.1"/>
    <property type="molecule type" value="Genomic_DNA"/>
</dbReference>
<sequence>MTGGWPRRRTAGYAAGVLILALVLTGCGEGPSEAPAPERPVKLVTVSERDTLIERRFSGRTQAAERAWLAFRVGGVVESVAVERGERVDEGDLLARLDPRDFERRVRELEGGLLEARAEQLMLERGAREEERRQLEARLEAAGAREEQAESEYRRVARMRDDGHVSQSEYDRARRALREAAADRRSAQEALTIARAGGREEEREAARGRIRRIEAQLEQARDALEDSELRAPFTGYVAERDLEPHEPVQAHHPVVLFEDLESIEIEVGIPEGLLAWRDRLEAVEVRIPALDDARFSASIRSVGVDVLPGRQTYPVKVRLETPDPLTLPATALDPDRVLPGMTAEVAFRARPEPGVGVVLPPSALVEHAEGYAVWVRDPEDGRVAPRQVEVLGADGRGVRVQGDLEPGDEVVSAGAGRLREGQRTRRFNDEAPASGRDTGAGGNRP</sequence>
<comment type="caution">
    <text evidence="5">The sequence shown here is derived from an EMBL/GenBank/DDBJ whole genome shotgun (WGS) entry which is preliminary data.</text>
</comment>
<dbReference type="RefSeq" id="WP_018945893.1">
    <property type="nucleotide sequence ID" value="NZ_MUZR01000014.1"/>
</dbReference>
<feature type="compositionally biased region" description="Basic and acidic residues" evidence="3">
    <location>
        <begin position="417"/>
        <end position="429"/>
    </location>
</feature>
<dbReference type="GO" id="GO:0015562">
    <property type="term" value="F:efflux transmembrane transporter activity"/>
    <property type="evidence" value="ECO:0007669"/>
    <property type="project" value="TreeGrafter"/>
</dbReference>
<evidence type="ECO:0000256" key="1">
    <source>
        <dbReference type="ARBA" id="ARBA00009477"/>
    </source>
</evidence>
<dbReference type="SUPFAM" id="SSF111369">
    <property type="entry name" value="HlyD-like secretion proteins"/>
    <property type="match status" value="1"/>
</dbReference>
<dbReference type="STRING" id="252474.B1A74_05355"/>
<comment type="similarity">
    <text evidence="1">Belongs to the membrane fusion protein (MFP) (TC 8.A.1) family.</text>
</comment>
<dbReference type="Gene3D" id="2.40.420.20">
    <property type="match status" value="1"/>
</dbReference>
<dbReference type="InterPro" id="IPR059052">
    <property type="entry name" value="HH_YbhG-like"/>
</dbReference>
<name>A0A1V2ZZJ5_9GAMM</name>
<dbReference type="PANTHER" id="PTHR30469">
    <property type="entry name" value="MULTIDRUG RESISTANCE PROTEIN MDTA"/>
    <property type="match status" value="1"/>
</dbReference>
<dbReference type="NCBIfam" id="TIGR01730">
    <property type="entry name" value="RND_mfp"/>
    <property type="match status" value="1"/>
</dbReference>
<dbReference type="Gene3D" id="1.10.287.470">
    <property type="entry name" value="Helix hairpin bin"/>
    <property type="match status" value="2"/>
</dbReference>
<feature type="region of interest" description="Disordered" evidence="3">
    <location>
        <begin position="400"/>
        <end position="445"/>
    </location>
</feature>
<evidence type="ECO:0000313" key="5">
    <source>
        <dbReference type="EMBL" id="OOC10528.1"/>
    </source>
</evidence>
<reference evidence="5 6" key="1">
    <citation type="submission" date="2017-02" db="EMBL/GenBank/DDBJ databases">
        <title>Genomic diversity within the haloalkaliphilic genus Thioalkalivibrio.</title>
        <authorList>
            <person name="Ahn A.-C."/>
            <person name="Meier-Kolthoff J."/>
            <person name="Overmars L."/>
            <person name="Richter M."/>
            <person name="Woyke T."/>
            <person name="Sorokin D.Y."/>
            <person name="Muyzer G."/>
        </authorList>
    </citation>
    <scope>NUCLEOTIDE SEQUENCE [LARGE SCALE GENOMIC DNA]</scope>
    <source>
        <strain evidence="5 6">HL17</strain>
    </source>
</reference>
<keyword evidence="2" id="KW-0175">Coiled coil</keyword>
<dbReference type="Pfam" id="PF25881">
    <property type="entry name" value="HH_YBHG"/>
    <property type="match status" value="1"/>
</dbReference>
<proteinExistence type="inferred from homology"/>
<evidence type="ECO:0000259" key="4">
    <source>
        <dbReference type="Pfam" id="PF25881"/>
    </source>
</evidence>
<feature type="coiled-coil region" evidence="2">
    <location>
        <begin position="118"/>
        <end position="230"/>
    </location>
</feature>
<dbReference type="Gene3D" id="2.40.50.100">
    <property type="match status" value="2"/>
</dbReference>
<dbReference type="GO" id="GO:1990281">
    <property type="term" value="C:efflux pump complex"/>
    <property type="evidence" value="ECO:0007669"/>
    <property type="project" value="TreeGrafter"/>
</dbReference>
<accession>A0A1V2ZZJ5</accession>
<dbReference type="PROSITE" id="PS51257">
    <property type="entry name" value="PROKAR_LIPOPROTEIN"/>
    <property type="match status" value="1"/>
</dbReference>
<dbReference type="PANTHER" id="PTHR30469:SF20">
    <property type="entry name" value="EFFLUX RND TRANSPORTER PERIPLASMIC ADAPTOR SUBUNIT"/>
    <property type="match status" value="1"/>
</dbReference>
<feature type="domain" description="YbhG-like alpha-helical hairpin" evidence="4">
    <location>
        <begin position="97"/>
        <end position="225"/>
    </location>
</feature>
<dbReference type="Proteomes" id="UP000189177">
    <property type="component" value="Unassembled WGS sequence"/>
</dbReference>
<evidence type="ECO:0000256" key="3">
    <source>
        <dbReference type="SAM" id="MobiDB-lite"/>
    </source>
</evidence>
<dbReference type="InterPro" id="IPR006143">
    <property type="entry name" value="RND_pump_MFP"/>
</dbReference>
<organism evidence="5 6">
    <name type="scientific">Thioalkalivibrio halophilus</name>
    <dbReference type="NCBI Taxonomy" id="252474"/>
    <lineage>
        <taxon>Bacteria</taxon>
        <taxon>Pseudomonadati</taxon>
        <taxon>Pseudomonadota</taxon>
        <taxon>Gammaproteobacteria</taxon>
        <taxon>Chromatiales</taxon>
        <taxon>Ectothiorhodospiraceae</taxon>
        <taxon>Thioalkalivibrio</taxon>
    </lineage>
</organism>